<protein>
    <submittedName>
        <fullName evidence="1">Uncharacterized protein</fullName>
    </submittedName>
</protein>
<evidence type="ECO:0000313" key="1">
    <source>
        <dbReference type="EMBL" id="MDX6189347.1"/>
    </source>
</evidence>
<organism evidence="1 2">
    <name type="scientific">Flavobacterium cupriresistens</name>
    <dbReference type="NCBI Taxonomy" id="2893885"/>
    <lineage>
        <taxon>Bacteria</taxon>
        <taxon>Pseudomonadati</taxon>
        <taxon>Bacteroidota</taxon>
        <taxon>Flavobacteriia</taxon>
        <taxon>Flavobacteriales</taxon>
        <taxon>Flavobacteriaceae</taxon>
        <taxon>Flavobacterium</taxon>
    </lineage>
</organism>
<sequence>MFETLAAKVLSVANSHQELISGINKENLAAFFEAQNEIRTYVTNTNGFGHQVSTVNIMLRLIGYGFNKDMVCIYDDGAADLPTIQKLALLLPEIVLIGTEVPKPITIGGATISFQPTSTYKPANQIDFGITGGYDDGTNLSTKYLTNCFIVLQPFQWGKAVYNNSILRGSTTLPLEDVQAIGPRFGDRGFYMSDPTLTDQQWDLYMDNPNVAIRSEQANYIYSLATNQSPKYKNINLCSAYGMSDAYNGLTTLPTTAASLLFNLALSMLYVQKNGTGTLKTRAVLLVLANVTDDSYNDLKNYFLGIDTDGGPFTNPKLLAFLKDYNVPRNAKTITSLANNALVKAIDELQDGQVLVVSLPGLPPPVFNQMMYASNIPFVFEGKNTANLAINFANPYYYLAKAGAGVVYPTLPLSAVETDPDAKAIQAIANSMQERPQSWPQNDDPSSPVKMGDFTIQTKDAQNEYSQYFFRTQQFYHDELNDKLLLSLFVFINTNN</sequence>
<evidence type="ECO:0000313" key="2">
    <source>
        <dbReference type="Proteomes" id="UP001273350"/>
    </source>
</evidence>
<proteinExistence type="predicted"/>
<dbReference type="RefSeq" id="WP_230002048.1">
    <property type="nucleotide sequence ID" value="NZ_CP087134.1"/>
</dbReference>
<keyword evidence="2" id="KW-1185">Reference proteome</keyword>
<dbReference type="Proteomes" id="UP001273350">
    <property type="component" value="Unassembled WGS sequence"/>
</dbReference>
<accession>A0ABU4R9U0</accession>
<name>A0ABU4R9U0_9FLAO</name>
<reference evidence="1 2" key="1">
    <citation type="submission" date="2023-11" db="EMBL/GenBank/DDBJ databases">
        <title>Unpublished Manusciprt.</title>
        <authorList>
            <person name="Saticioglu I.B."/>
            <person name="Ay H."/>
            <person name="Ajmi N."/>
            <person name="Altun S."/>
            <person name="Duman M."/>
        </authorList>
    </citation>
    <scope>NUCLEOTIDE SEQUENCE [LARGE SCALE GENOMIC DNA]</scope>
    <source>
        <strain evidence="1 2">Fl-318</strain>
    </source>
</reference>
<dbReference type="EMBL" id="JAWXVI010000004">
    <property type="protein sequence ID" value="MDX6189347.1"/>
    <property type="molecule type" value="Genomic_DNA"/>
</dbReference>
<gene>
    <name evidence="1" type="ORF">SGQ83_08320</name>
</gene>
<comment type="caution">
    <text evidence="1">The sequence shown here is derived from an EMBL/GenBank/DDBJ whole genome shotgun (WGS) entry which is preliminary data.</text>
</comment>